<reference evidence="1" key="1">
    <citation type="submission" date="2021-01" db="EMBL/GenBank/DDBJ databases">
        <title>Modified the classification status of verrucomicrobia.</title>
        <authorList>
            <person name="Feng X."/>
        </authorList>
    </citation>
    <scope>NUCLEOTIDE SEQUENCE</scope>
    <source>
        <strain evidence="1">KCTC 13126</strain>
    </source>
</reference>
<gene>
    <name evidence="1" type="ORF">JIN87_01775</name>
</gene>
<proteinExistence type="predicted"/>
<evidence type="ECO:0000313" key="2">
    <source>
        <dbReference type="Proteomes" id="UP000617628"/>
    </source>
</evidence>
<dbReference type="AlphaFoldDB" id="A0A934RXA1"/>
<dbReference type="EMBL" id="JAENIL010000003">
    <property type="protein sequence ID" value="MBK1875574.1"/>
    <property type="molecule type" value="Genomic_DNA"/>
</dbReference>
<evidence type="ECO:0008006" key="3">
    <source>
        <dbReference type="Google" id="ProtNLM"/>
    </source>
</evidence>
<keyword evidence="2" id="KW-1185">Reference proteome</keyword>
<comment type="caution">
    <text evidence="1">The sequence shown here is derived from an EMBL/GenBank/DDBJ whole genome shotgun (WGS) entry which is preliminary data.</text>
</comment>
<accession>A0A934RXA1</accession>
<protein>
    <recommendedName>
        <fullName evidence="3">Addiction module protein</fullName>
    </recommendedName>
</protein>
<sequence length="61" mass="7026">MSIKEQALRTIQSLPENANWEEVKERINFVSAIRKGLDELDSGKGIPVEQIEQELSEWITK</sequence>
<dbReference type="RefSeq" id="WP_200353792.1">
    <property type="nucleotide sequence ID" value="NZ_JAENIL010000003.1"/>
</dbReference>
<dbReference type="Proteomes" id="UP000617628">
    <property type="component" value="Unassembled WGS sequence"/>
</dbReference>
<organism evidence="1 2">
    <name type="scientific">Pelagicoccus mobilis</name>
    <dbReference type="NCBI Taxonomy" id="415221"/>
    <lineage>
        <taxon>Bacteria</taxon>
        <taxon>Pseudomonadati</taxon>
        <taxon>Verrucomicrobiota</taxon>
        <taxon>Opitutia</taxon>
        <taxon>Puniceicoccales</taxon>
        <taxon>Pelagicoccaceae</taxon>
        <taxon>Pelagicoccus</taxon>
    </lineage>
</organism>
<name>A0A934RXA1_9BACT</name>
<evidence type="ECO:0000313" key="1">
    <source>
        <dbReference type="EMBL" id="MBK1875574.1"/>
    </source>
</evidence>